<sequence length="194" mass="22147">MNYFAIYWTFPAPWAGFASLGDDVDEAARKSRTISYQRDQIRRHARKVKRTIVVERAFLERAPDRGSVEVADEIAAAVAKRPELKPIMVDFGDTLSWRPHHILISRMRTLGADLLPADEDSIIDGARFHPAAHFQEWNRQYEAHIAAKPEHRARILQAVQEDGADAEALNGVGLRTHTGKLWTRDNLRKFLKAR</sequence>
<name>A0A844HNW9_9RHOB</name>
<dbReference type="AlphaFoldDB" id="A0A844HNW9"/>
<comment type="caution">
    <text evidence="1">The sequence shown here is derived from an EMBL/GenBank/DDBJ whole genome shotgun (WGS) entry which is preliminary data.</text>
</comment>
<proteinExistence type="predicted"/>
<dbReference type="RefSeq" id="WP_155039981.1">
    <property type="nucleotide sequence ID" value="NZ_WMIG01000005.1"/>
</dbReference>
<accession>A0A844HNW9</accession>
<dbReference type="OrthoDB" id="7990239at2"/>
<dbReference type="Proteomes" id="UP000449846">
    <property type="component" value="Unassembled WGS sequence"/>
</dbReference>
<protein>
    <submittedName>
        <fullName evidence="1">Uncharacterized protein</fullName>
    </submittedName>
</protein>
<evidence type="ECO:0000313" key="1">
    <source>
        <dbReference type="EMBL" id="MTH60047.1"/>
    </source>
</evidence>
<gene>
    <name evidence="1" type="ORF">GL300_12590</name>
</gene>
<organism evidence="1 2">
    <name type="scientific">Paracoccus litorisediminis</name>
    <dbReference type="NCBI Taxonomy" id="2006130"/>
    <lineage>
        <taxon>Bacteria</taxon>
        <taxon>Pseudomonadati</taxon>
        <taxon>Pseudomonadota</taxon>
        <taxon>Alphaproteobacteria</taxon>
        <taxon>Rhodobacterales</taxon>
        <taxon>Paracoccaceae</taxon>
        <taxon>Paracoccus</taxon>
    </lineage>
</organism>
<keyword evidence="2" id="KW-1185">Reference proteome</keyword>
<evidence type="ECO:0000313" key="2">
    <source>
        <dbReference type="Proteomes" id="UP000449846"/>
    </source>
</evidence>
<reference evidence="1 2" key="1">
    <citation type="submission" date="2019-11" db="EMBL/GenBank/DDBJ databases">
        <authorList>
            <person name="Dong K."/>
        </authorList>
    </citation>
    <scope>NUCLEOTIDE SEQUENCE [LARGE SCALE GENOMIC DNA]</scope>
    <source>
        <strain evidence="1 2">NBRC 112902</strain>
    </source>
</reference>
<dbReference type="EMBL" id="WMIG01000005">
    <property type="protein sequence ID" value="MTH60047.1"/>
    <property type="molecule type" value="Genomic_DNA"/>
</dbReference>